<name>A0ACC7P0V2_9BACL</name>
<evidence type="ECO:0000313" key="1">
    <source>
        <dbReference type="EMBL" id="MFM9329581.1"/>
    </source>
</evidence>
<dbReference type="EMBL" id="JBJURJ010000009">
    <property type="protein sequence ID" value="MFM9329581.1"/>
    <property type="molecule type" value="Genomic_DNA"/>
</dbReference>
<accession>A0ACC7P0V2</accession>
<sequence>MNQISCDVCLDLMPLVKDGIASEESCSLVLSHIEGCEHCAKAYGRTKATNAGMDDAVVLTKLKKQITLILLSVIFAGTLIGMALSDGMGMFYNAIIMPVIGGFGYMLLRKKAYLVPLGLFLFSFIWVSIREIAKGSLTYSPTSNLLLMSAWWSAFFAVFTAIGALIGYLLHYAFKKEV</sequence>
<evidence type="ECO:0000313" key="2">
    <source>
        <dbReference type="Proteomes" id="UP001631969"/>
    </source>
</evidence>
<keyword evidence="2" id="KW-1185">Reference proteome</keyword>
<dbReference type="Proteomes" id="UP001631969">
    <property type="component" value="Unassembled WGS sequence"/>
</dbReference>
<proteinExistence type="predicted"/>
<reference evidence="1" key="1">
    <citation type="submission" date="2024-12" db="EMBL/GenBank/DDBJ databases">
        <authorList>
            <person name="Wu N."/>
        </authorList>
    </citation>
    <scope>NUCLEOTIDE SEQUENCE</scope>
    <source>
        <strain evidence="1">P15</strain>
    </source>
</reference>
<gene>
    <name evidence="1" type="ORF">ACI1P1_14905</name>
</gene>
<protein>
    <submittedName>
        <fullName evidence="1">Zf-HC2 domain-containing protein</fullName>
    </submittedName>
</protein>
<organism evidence="1 2">
    <name type="scientific">Paenibacillus mesotrionivorans</name>
    <dbReference type="NCBI Taxonomy" id="3160968"/>
    <lineage>
        <taxon>Bacteria</taxon>
        <taxon>Bacillati</taxon>
        <taxon>Bacillota</taxon>
        <taxon>Bacilli</taxon>
        <taxon>Bacillales</taxon>
        <taxon>Paenibacillaceae</taxon>
        <taxon>Paenibacillus</taxon>
    </lineage>
</organism>
<comment type="caution">
    <text evidence="1">The sequence shown here is derived from an EMBL/GenBank/DDBJ whole genome shotgun (WGS) entry which is preliminary data.</text>
</comment>